<dbReference type="AlphaFoldDB" id="A0A3B1DP55"/>
<protein>
    <recommendedName>
        <fullName evidence="1">Glycosyl transferase family 1 domain-containing protein</fullName>
    </recommendedName>
</protein>
<dbReference type="EMBL" id="UOGL01000666">
    <property type="protein sequence ID" value="VAX42562.1"/>
    <property type="molecule type" value="Genomic_DNA"/>
</dbReference>
<dbReference type="SUPFAM" id="SSF53756">
    <property type="entry name" value="UDP-Glycosyltransferase/glycogen phosphorylase"/>
    <property type="match status" value="1"/>
</dbReference>
<accession>A0A3B1DP55</accession>
<dbReference type="Pfam" id="PF00534">
    <property type="entry name" value="Glycos_transf_1"/>
    <property type="match status" value="1"/>
</dbReference>
<feature type="domain" description="Glycosyl transferase family 1" evidence="1">
    <location>
        <begin position="2"/>
        <end position="45"/>
    </location>
</feature>
<proteinExistence type="predicted"/>
<gene>
    <name evidence="2" type="ORF">MNBD_PLANCTO02-2635</name>
</gene>
<dbReference type="InterPro" id="IPR001296">
    <property type="entry name" value="Glyco_trans_1"/>
</dbReference>
<evidence type="ECO:0000259" key="1">
    <source>
        <dbReference type="Pfam" id="PF00534"/>
    </source>
</evidence>
<dbReference type="Gene3D" id="3.40.50.2000">
    <property type="entry name" value="Glycogen Phosphorylase B"/>
    <property type="match status" value="2"/>
</dbReference>
<name>A0A3B1DP55_9ZZZZ</name>
<reference evidence="2" key="1">
    <citation type="submission" date="2018-06" db="EMBL/GenBank/DDBJ databases">
        <authorList>
            <person name="Zhirakovskaya E."/>
        </authorList>
    </citation>
    <scope>NUCLEOTIDE SEQUENCE</scope>
</reference>
<sequence>MSSVIQDNETGLIVPPSNSTQLKDRIVELLKDPVQARAIGEAGRQLVKNNFRLEKMVRMTANLYRNILATRQQSVPFRKE</sequence>
<organism evidence="2">
    <name type="scientific">hydrothermal vent metagenome</name>
    <dbReference type="NCBI Taxonomy" id="652676"/>
    <lineage>
        <taxon>unclassified sequences</taxon>
        <taxon>metagenomes</taxon>
        <taxon>ecological metagenomes</taxon>
    </lineage>
</organism>
<dbReference type="GO" id="GO:0016757">
    <property type="term" value="F:glycosyltransferase activity"/>
    <property type="evidence" value="ECO:0007669"/>
    <property type="project" value="InterPro"/>
</dbReference>
<evidence type="ECO:0000313" key="2">
    <source>
        <dbReference type="EMBL" id="VAX42562.1"/>
    </source>
</evidence>